<accession>A0A6B3NDN3</accession>
<name>A0A6B3NDN3_9CYAN</name>
<sequence length="53" mass="5929">MSIKPKEIWYTPASNTLHFEVYPGTGLSGVNKQLIEITLTPQQLQRLCAGINK</sequence>
<comment type="caution">
    <text evidence="1">The sequence shown here is derived from an EMBL/GenBank/DDBJ whole genome shotgun (WGS) entry which is preliminary data.</text>
</comment>
<proteinExistence type="predicted"/>
<gene>
    <name evidence="1" type="ORF">F6J89_11520</name>
</gene>
<evidence type="ECO:0000313" key="1">
    <source>
        <dbReference type="EMBL" id="NER28234.1"/>
    </source>
</evidence>
<dbReference type="AlphaFoldDB" id="A0A6B3NDN3"/>
<organism evidence="1">
    <name type="scientific">Symploca sp. SIO1C4</name>
    <dbReference type="NCBI Taxonomy" id="2607765"/>
    <lineage>
        <taxon>Bacteria</taxon>
        <taxon>Bacillati</taxon>
        <taxon>Cyanobacteriota</taxon>
        <taxon>Cyanophyceae</taxon>
        <taxon>Coleofasciculales</taxon>
        <taxon>Coleofasciculaceae</taxon>
        <taxon>Symploca</taxon>
    </lineage>
</organism>
<reference evidence="1" key="1">
    <citation type="submission" date="2019-11" db="EMBL/GenBank/DDBJ databases">
        <title>Genomic insights into an expanded diversity of filamentous marine cyanobacteria reveals the extraordinary biosynthetic potential of Moorea and Okeania.</title>
        <authorList>
            <person name="Ferreira Leao T."/>
            <person name="Wang M."/>
            <person name="Moss N."/>
            <person name="Da Silva R."/>
            <person name="Sanders J."/>
            <person name="Nurk S."/>
            <person name="Gurevich A."/>
            <person name="Humphrey G."/>
            <person name="Reher R."/>
            <person name="Zhu Q."/>
            <person name="Belda-Ferre P."/>
            <person name="Glukhov E."/>
            <person name="Rex R."/>
            <person name="Dorrestein P.C."/>
            <person name="Knight R."/>
            <person name="Pevzner P."/>
            <person name="Gerwick W.H."/>
            <person name="Gerwick L."/>
        </authorList>
    </citation>
    <scope>NUCLEOTIDE SEQUENCE</scope>
    <source>
        <strain evidence="1">SIO1C4</strain>
    </source>
</reference>
<protein>
    <submittedName>
        <fullName evidence="1">Uncharacterized protein</fullName>
    </submittedName>
</protein>
<dbReference type="EMBL" id="JAAHFQ010000187">
    <property type="protein sequence ID" value="NER28234.1"/>
    <property type="molecule type" value="Genomic_DNA"/>
</dbReference>